<dbReference type="InterPro" id="IPR001841">
    <property type="entry name" value="Znf_RING"/>
</dbReference>
<gene>
    <name evidence="7" type="ORF">LECACI_7A000444</name>
</gene>
<dbReference type="SUPFAM" id="SSF57850">
    <property type="entry name" value="RING/U-box"/>
    <property type="match status" value="1"/>
</dbReference>
<keyword evidence="5" id="KW-1133">Transmembrane helix</keyword>
<keyword evidence="1" id="KW-0479">Metal-binding</keyword>
<dbReference type="AlphaFoldDB" id="A0AAI8YPH4"/>
<evidence type="ECO:0000256" key="5">
    <source>
        <dbReference type="SAM" id="Phobius"/>
    </source>
</evidence>
<name>A0AAI8YPH4_9PEZI</name>
<dbReference type="EMBL" id="CAVMBE010000001">
    <property type="protein sequence ID" value="CAK3771969.1"/>
    <property type="molecule type" value="Genomic_DNA"/>
</dbReference>
<dbReference type="SMART" id="SM00184">
    <property type="entry name" value="RING"/>
    <property type="match status" value="1"/>
</dbReference>
<organism evidence="7 8">
    <name type="scientific">Lecanosticta acicola</name>
    <dbReference type="NCBI Taxonomy" id="111012"/>
    <lineage>
        <taxon>Eukaryota</taxon>
        <taxon>Fungi</taxon>
        <taxon>Dikarya</taxon>
        <taxon>Ascomycota</taxon>
        <taxon>Pezizomycotina</taxon>
        <taxon>Dothideomycetes</taxon>
        <taxon>Dothideomycetidae</taxon>
        <taxon>Mycosphaerellales</taxon>
        <taxon>Mycosphaerellaceae</taxon>
        <taxon>Lecanosticta</taxon>
    </lineage>
</organism>
<feature type="transmembrane region" description="Helical" evidence="5">
    <location>
        <begin position="129"/>
        <end position="150"/>
    </location>
</feature>
<evidence type="ECO:0000256" key="2">
    <source>
        <dbReference type="ARBA" id="ARBA00022771"/>
    </source>
</evidence>
<evidence type="ECO:0000256" key="4">
    <source>
        <dbReference type="PROSITE-ProRule" id="PRU00175"/>
    </source>
</evidence>
<evidence type="ECO:0000259" key="6">
    <source>
        <dbReference type="PROSITE" id="PS50089"/>
    </source>
</evidence>
<dbReference type="InterPro" id="IPR017907">
    <property type="entry name" value="Znf_RING_CS"/>
</dbReference>
<evidence type="ECO:0000313" key="7">
    <source>
        <dbReference type="EMBL" id="CAK3771969.1"/>
    </source>
</evidence>
<feature type="transmembrane region" description="Helical" evidence="5">
    <location>
        <begin position="6"/>
        <end position="25"/>
    </location>
</feature>
<proteinExistence type="predicted"/>
<keyword evidence="2 4" id="KW-0863">Zinc-finger</keyword>
<keyword evidence="8" id="KW-1185">Reference proteome</keyword>
<sequence>MFLISPILSYFAVPLSTLLALSLLYRCRDQWGSKQAHDPDLPSSNNFISTLRSPTTAFQDDDVCPLCHEELKEITAPILQLPRCRHIYCRTCLEALLDRGMNTCVICRDIFCCPRAPPEFHHSVLRWNFVLFNAGVCILYEPVFMLRVAFAGDEGQDQPPIWKFSLGIGYFVAYAMIHVVNLLIISEERSNDPDDWWLRLYARWEEVKTRESIWAAVSLFTSIWMLVDAQAMLWRFMNEESIV</sequence>
<keyword evidence="5" id="KW-0812">Transmembrane</keyword>
<dbReference type="PROSITE" id="PS00518">
    <property type="entry name" value="ZF_RING_1"/>
    <property type="match status" value="1"/>
</dbReference>
<dbReference type="GO" id="GO:0008270">
    <property type="term" value="F:zinc ion binding"/>
    <property type="evidence" value="ECO:0007669"/>
    <property type="project" value="UniProtKB-KW"/>
</dbReference>
<keyword evidence="5" id="KW-0472">Membrane</keyword>
<dbReference type="Proteomes" id="UP001296104">
    <property type="component" value="Unassembled WGS sequence"/>
</dbReference>
<feature type="transmembrane region" description="Helical" evidence="5">
    <location>
        <begin position="162"/>
        <end position="184"/>
    </location>
</feature>
<feature type="domain" description="RING-type" evidence="6">
    <location>
        <begin position="64"/>
        <end position="108"/>
    </location>
</feature>
<comment type="caution">
    <text evidence="7">The sequence shown here is derived from an EMBL/GenBank/DDBJ whole genome shotgun (WGS) entry which is preliminary data.</text>
</comment>
<keyword evidence="3" id="KW-0862">Zinc</keyword>
<dbReference type="PROSITE" id="PS50089">
    <property type="entry name" value="ZF_RING_2"/>
    <property type="match status" value="1"/>
</dbReference>
<protein>
    <recommendedName>
        <fullName evidence="6">RING-type domain-containing protein</fullName>
    </recommendedName>
</protein>
<reference evidence="7" key="1">
    <citation type="submission" date="2023-11" db="EMBL/GenBank/DDBJ databases">
        <authorList>
            <person name="Alioto T."/>
            <person name="Alioto T."/>
            <person name="Gomez Garrido J."/>
        </authorList>
    </citation>
    <scope>NUCLEOTIDE SEQUENCE</scope>
</reference>
<feature type="transmembrane region" description="Helical" evidence="5">
    <location>
        <begin position="213"/>
        <end position="237"/>
    </location>
</feature>
<dbReference type="Pfam" id="PF13639">
    <property type="entry name" value="zf-RING_2"/>
    <property type="match status" value="1"/>
</dbReference>
<accession>A0AAI8YPH4</accession>
<dbReference type="Gene3D" id="3.30.40.10">
    <property type="entry name" value="Zinc/RING finger domain, C3HC4 (zinc finger)"/>
    <property type="match status" value="1"/>
</dbReference>
<evidence type="ECO:0000313" key="8">
    <source>
        <dbReference type="Proteomes" id="UP001296104"/>
    </source>
</evidence>
<evidence type="ECO:0000256" key="1">
    <source>
        <dbReference type="ARBA" id="ARBA00022723"/>
    </source>
</evidence>
<dbReference type="InterPro" id="IPR013083">
    <property type="entry name" value="Znf_RING/FYVE/PHD"/>
</dbReference>
<evidence type="ECO:0000256" key="3">
    <source>
        <dbReference type="ARBA" id="ARBA00022833"/>
    </source>
</evidence>